<reference evidence="2" key="1">
    <citation type="submission" date="2022-05" db="EMBL/GenBank/DDBJ databases">
        <title>Halomonas geminus sp. nov. and Halomonas llamarensis sp. nov. isolated from high-altitude salars of the Atacama Desert.</title>
        <authorList>
            <person name="Hintersatz C."/>
            <person name="Rojas L.A."/>
            <person name="Wei T.-S."/>
            <person name="Kutschke S."/>
            <person name="Lehmann F."/>
            <person name="Jain R."/>
            <person name="Pollmann K."/>
        </authorList>
    </citation>
    <scope>NUCLEOTIDE SEQUENCE</scope>
    <source>
        <strain evidence="2">ATCHA</strain>
    </source>
</reference>
<evidence type="ECO:0000313" key="3">
    <source>
        <dbReference type="Proteomes" id="UP001165308"/>
    </source>
</evidence>
<evidence type="ECO:0000313" key="2">
    <source>
        <dbReference type="EMBL" id="MCL7931539.1"/>
    </source>
</evidence>
<protein>
    <submittedName>
        <fullName evidence="2">Transposase domain-containing protein</fullName>
    </submittedName>
</protein>
<sequence>YSLIETAKANGLPPYEYLRYVFETLPTLNDDELTTLLPWHWKTHYPAEPRLPRCG</sequence>
<evidence type="ECO:0000259" key="1">
    <source>
        <dbReference type="Pfam" id="PF13817"/>
    </source>
</evidence>
<dbReference type="EMBL" id="JAMJPJ010000042">
    <property type="protein sequence ID" value="MCL7931539.1"/>
    <property type="molecule type" value="Genomic_DNA"/>
</dbReference>
<gene>
    <name evidence="2" type="ORF">M8006_16390</name>
</gene>
<feature type="non-terminal residue" evidence="2">
    <location>
        <position position="1"/>
    </location>
</feature>
<dbReference type="Pfam" id="PF13817">
    <property type="entry name" value="DDE_Tnp_IS66_C"/>
    <property type="match status" value="1"/>
</dbReference>
<dbReference type="Proteomes" id="UP001165308">
    <property type="component" value="Unassembled WGS sequence"/>
</dbReference>
<accession>A0ABT0SUM8</accession>
<name>A0ABT0SUM8_9GAMM</name>
<comment type="caution">
    <text evidence="2">The sequence shown here is derived from an EMBL/GenBank/DDBJ whole genome shotgun (WGS) entry which is preliminary data.</text>
</comment>
<feature type="domain" description="Transposase IS66 C-terminal" evidence="1">
    <location>
        <begin position="2"/>
        <end position="39"/>
    </location>
</feature>
<organism evidence="2 3">
    <name type="scientific">Halomonas llamarensis</name>
    <dbReference type="NCBI Taxonomy" id="2945104"/>
    <lineage>
        <taxon>Bacteria</taxon>
        <taxon>Pseudomonadati</taxon>
        <taxon>Pseudomonadota</taxon>
        <taxon>Gammaproteobacteria</taxon>
        <taxon>Oceanospirillales</taxon>
        <taxon>Halomonadaceae</taxon>
        <taxon>Halomonas</taxon>
    </lineage>
</organism>
<dbReference type="InterPro" id="IPR039552">
    <property type="entry name" value="IS66_C"/>
</dbReference>
<keyword evidence="3" id="KW-1185">Reference proteome</keyword>
<proteinExistence type="predicted"/>
<dbReference type="RefSeq" id="WP_250084090.1">
    <property type="nucleotide sequence ID" value="NZ_JAMJPJ010000042.1"/>
</dbReference>